<evidence type="ECO:0000313" key="3">
    <source>
        <dbReference type="Proteomes" id="UP001369736"/>
    </source>
</evidence>
<dbReference type="InterPro" id="IPR046214">
    <property type="entry name" value="DUF6247"/>
</dbReference>
<dbReference type="RefSeq" id="WP_337707488.1">
    <property type="nucleotide sequence ID" value="NZ_JBBEGM010000034.1"/>
</dbReference>
<feature type="region of interest" description="Disordered" evidence="1">
    <location>
        <begin position="1"/>
        <end position="20"/>
    </location>
</feature>
<gene>
    <name evidence="2" type="ORF">WCD58_33530</name>
</gene>
<accession>A0ABU8MG93</accession>
<evidence type="ECO:0000256" key="1">
    <source>
        <dbReference type="SAM" id="MobiDB-lite"/>
    </source>
</evidence>
<organism evidence="2 3">
    <name type="scientific">Actinomycetospora flava</name>
    <dbReference type="NCBI Taxonomy" id="3129232"/>
    <lineage>
        <taxon>Bacteria</taxon>
        <taxon>Bacillati</taxon>
        <taxon>Actinomycetota</taxon>
        <taxon>Actinomycetes</taxon>
        <taxon>Pseudonocardiales</taxon>
        <taxon>Pseudonocardiaceae</taxon>
        <taxon>Actinomycetospora</taxon>
    </lineage>
</organism>
<dbReference type="Pfam" id="PF19760">
    <property type="entry name" value="DUF6247"/>
    <property type="match status" value="1"/>
</dbReference>
<dbReference type="Proteomes" id="UP001369736">
    <property type="component" value="Unassembled WGS sequence"/>
</dbReference>
<proteinExistence type="predicted"/>
<evidence type="ECO:0000313" key="2">
    <source>
        <dbReference type="EMBL" id="MEJ2866112.1"/>
    </source>
</evidence>
<name>A0ABU8MG93_9PSEU</name>
<sequence>MTAAASSVPPGGGKAGTWADATPADVRAALAPESATEFDRQWRAALARAADSYDLTVVQQCLDAWRRVARVTAAAGGTEGYRTLLDAAAGARGGDAAPSSATVSWRDVRADLGL</sequence>
<dbReference type="EMBL" id="JBBEGM010000034">
    <property type="protein sequence ID" value="MEJ2866112.1"/>
    <property type="molecule type" value="Genomic_DNA"/>
</dbReference>
<reference evidence="2 3" key="1">
    <citation type="submission" date="2024-03" db="EMBL/GenBank/DDBJ databases">
        <title>Actinomycetospora sp. OC33-EN07, a novel actinomycete isolated from wild orchid (Aerides multiflora).</title>
        <authorList>
            <person name="Suriyachadkun C."/>
        </authorList>
    </citation>
    <scope>NUCLEOTIDE SEQUENCE [LARGE SCALE GENOMIC DNA]</scope>
    <source>
        <strain evidence="2 3">OC33-EN07</strain>
    </source>
</reference>
<protein>
    <submittedName>
        <fullName evidence="2">DUF6247 family protein</fullName>
    </submittedName>
</protein>
<comment type="caution">
    <text evidence="2">The sequence shown here is derived from an EMBL/GenBank/DDBJ whole genome shotgun (WGS) entry which is preliminary data.</text>
</comment>
<keyword evidence="3" id="KW-1185">Reference proteome</keyword>